<reference evidence="2 3" key="1">
    <citation type="submission" date="2022-10" db="EMBL/GenBank/DDBJ databases">
        <title>Paucibacter sp. hw1 Genome sequencing.</title>
        <authorList>
            <person name="Park S."/>
        </authorList>
    </citation>
    <scope>NUCLEOTIDE SEQUENCE [LARGE SCALE GENOMIC DNA]</scope>
    <source>
        <strain evidence="3">hw1</strain>
    </source>
</reference>
<feature type="transmembrane region" description="Helical" evidence="1">
    <location>
        <begin position="31"/>
        <end position="54"/>
    </location>
</feature>
<dbReference type="EMBL" id="JAQQXT010000003">
    <property type="protein sequence ID" value="MDC8771166.1"/>
    <property type="molecule type" value="Genomic_DNA"/>
</dbReference>
<name>A0ABT5KEB6_9BURK</name>
<feature type="transmembrane region" description="Helical" evidence="1">
    <location>
        <begin position="202"/>
        <end position="221"/>
    </location>
</feature>
<keyword evidence="3" id="KW-1185">Reference proteome</keyword>
<dbReference type="InterPro" id="IPR032307">
    <property type="entry name" value="PepSY_TM-like_2"/>
</dbReference>
<dbReference type="RefSeq" id="WP_273599496.1">
    <property type="nucleotide sequence ID" value="NZ_JAQQXT010000003.1"/>
</dbReference>
<gene>
    <name evidence="2" type="ORF">PRZ03_06255</name>
</gene>
<comment type="caution">
    <text evidence="2">The sequence shown here is derived from an EMBL/GenBank/DDBJ whole genome shotgun (WGS) entry which is preliminary data.</text>
</comment>
<feature type="transmembrane region" description="Helical" evidence="1">
    <location>
        <begin position="169"/>
        <end position="190"/>
    </location>
</feature>
<evidence type="ECO:0000313" key="3">
    <source>
        <dbReference type="Proteomes" id="UP001221189"/>
    </source>
</evidence>
<keyword evidence="1" id="KW-0812">Transmembrane</keyword>
<accession>A0ABT5KEB6</accession>
<organism evidence="2 3">
    <name type="scientific">Roseateles albus</name>
    <dbReference type="NCBI Taxonomy" id="2987525"/>
    <lineage>
        <taxon>Bacteria</taxon>
        <taxon>Pseudomonadati</taxon>
        <taxon>Pseudomonadota</taxon>
        <taxon>Betaproteobacteria</taxon>
        <taxon>Burkholderiales</taxon>
        <taxon>Sphaerotilaceae</taxon>
        <taxon>Roseateles</taxon>
    </lineage>
</organism>
<protein>
    <submittedName>
        <fullName evidence="2">PepSY-associated TM helix domain-containing protein</fullName>
    </submittedName>
</protein>
<dbReference type="Pfam" id="PF16357">
    <property type="entry name" value="PepSY_TM_like_2"/>
    <property type="match status" value="1"/>
</dbReference>
<evidence type="ECO:0000313" key="2">
    <source>
        <dbReference type="EMBL" id="MDC8771166.1"/>
    </source>
</evidence>
<dbReference type="PANTHER" id="PTHR40115">
    <property type="entry name" value="INNER MEMBRANE PROTEIN WITH PEPSY TM HELIX"/>
    <property type="match status" value="1"/>
</dbReference>
<keyword evidence="1" id="KW-0472">Membrane</keyword>
<sequence>MSNASAYIATEAAASKTQLKSRAAYLKQLHLWHWVSSAISLVALLMFSVTGLTLNNAGLFESKARISSGQAQLPDAVLRATLVAAHSGAQKAELPPPLQHWLREQWGFKTAGLLAEWAPDELYLSLPRPGGDAWLRIALPSGEAEFERSERGAVAYLNDLHKGRHTGPVWSWFIDLFAVASLLFAITGLLILKMHAAKRPSVWPLVAAGLLLPVALLLVFVH</sequence>
<dbReference type="Proteomes" id="UP001221189">
    <property type="component" value="Unassembled WGS sequence"/>
</dbReference>
<evidence type="ECO:0000256" key="1">
    <source>
        <dbReference type="SAM" id="Phobius"/>
    </source>
</evidence>
<proteinExistence type="predicted"/>
<keyword evidence="1" id="KW-1133">Transmembrane helix</keyword>
<dbReference type="PANTHER" id="PTHR40115:SF1">
    <property type="entry name" value="INNER MEMBRANE PROTEIN WITH PEPSY TM HELIX"/>
    <property type="match status" value="1"/>
</dbReference>